<reference evidence="8 9" key="1">
    <citation type="journal article" date="2019" name="Int. J. Syst. Evol. Microbiol.">
        <title>The Global Catalogue of Microorganisms (GCM) 10K type strain sequencing project: providing services to taxonomists for standard genome sequencing and annotation.</title>
        <authorList>
            <consortium name="The Broad Institute Genomics Platform"/>
            <consortium name="The Broad Institute Genome Sequencing Center for Infectious Disease"/>
            <person name="Wu L."/>
            <person name="Ma J."/>
        </authorList>
    </citation>
    <scope>NUCLEOTIDE SEQUENCE [LARGE SCALE GENOMIC DNA]</scope>
    <source>
        <strain evidence="8 9">JCM 16083</strain>
    </source>
</reference>
<keyword evidence="3 6" id="KW-0812">Transmembrane</keyword>
<dbReference type="Proteomes" id="UP001501126">
    <property type="component" value="Unassembled WGS sequence"/>
</dbReference>
<feature type="transmembrane region" description="Helical" evidence="6">
    <location>
        <begin position="12"/>
        <end position="36"/>
    </location>
</feature>
<sequence length="392" mass="43452">MYLVRREFKMFFSNTTLLLVFVAAPIIYAVMLASVYKSGKATELPVVVVDRDNSPMSLQILEMLEDNEGIEIKKVLAESNDVQADMVKLDASAMVIIPDRFEADILQARYPEVMVYCNTVNLLTANFVSKSIQTSLGTFAAGAEIKALQRRGMSGAEAKMKYEPFKQNYVKVFNETGNYFSFMWPAMLTVVLQQVILLAMAVSIAFEVENNSFGKGIVSKTKSALATVLIKVAPVWVLSIPMVGIFYGFHVLYDAPLPSGPFNFIVLSALFVVSATFLGVMISAMLPNALKATQVLMLLSAPGFIISGYTWPIFAMATPIQWLANALPLTPFLNAFKHLLMEGATLQQVLPSIQQLAIQIVAYFLLSVILVKWRIKKEEKKMKLQVAAVEEK</sequence>
<protein>
    <submittedName>
        <fullName evidence="8">ABC transporter permease</fullName>
    </submittedName>
</protein>
<comment type="subcellular location">
    <subcellularLocation>
        <location evidence="1">Cell membrane</location>
        <topology evidence="1">Multi-pass membrane protein</topology>
    </subcellularLocation>
</comment>
<dbReference type="Gene3D" id="3.40.1710.10">
    <property type="entry name" value="abc type-2 transporter like domain"/>
    <property type="match status" value="1"/>
</dbReference>
<feature type="transmembrane region" description="Helical" evidence="6">
    <location>
        <begin position="262"/>
        <end position="283"/>
    </location>
</feature>
<evidence type="ECO:0000313" key="9">
    <source>
        <dbReference type="Proteomes" id="UP001501126"/>
    </source>
</evidence>
<evidence type="ECO:0000313" key="8">
    <source>
        <dbReference type="EMBL" id="GAA0875906.1"/>
    </source>
</evidence>
<proteinExistence type="predicted"/>
<keyword evidence="5 6" id="KW-0472">Membrane</keyword>
<evidence type="ECO:0000256" key="6">
    <source>
        <dbReference type="SAM" id="Phobius"/>
    </source>
</evidence>
<feature type="transmembrane region" description="Helical" evidence="6">
    <location>
        <begin position="356"/>
        <end position="375"/>
    </location>
</feature>
<evidence type="ECO:0000256" key="3">
    <source>
        <dbReference type="ARBA" id="ARBA00022692"/>
    </source>
</evidence>
<gene>
    <name evidence="8" type="ORF">GCM10009118_23150</name>
</gene>
<keyword evidence="2" id="KW-1003">Cell membrane</keyword>
<dbReference type="InterPro" id="IPR013525">
    <property type="entry name" value="ABC2_TM"/>
</dbReference>
<evidence type="ECO:0000256" key="1">
    <source>
        <dbReference type="ARBA" id="ARBA00004651"/>
    </source>
</evidence>
<evidence type="ECO:0000256" key="2">
    <source>
        <dbReference type="ARBA" id="ARBA00022475"/>
    </source>
</evidence>
<evidence type="ECO:0000256" key="4">
    <source>
        <dbReference type="ARBA" id="ARBA00022989"/>
    </source>
</evidence>
<keyword evidence="9" id="KW-1185">Reference proteome</keyword>
<feature type="domain" description="ABC-2 type transporter transmembrane" evidence="7">
    <location>
        <begin position="18"/>
        <end position="368"/>
    </location>
</feature>
<dbReference type="EMBL" id="BAAAFH010000011">
    <property type="protein sequence ID" value="GAA0875906.1"/>
    <property type="molecule type" value="Genomic_DNA"/>
</dbReference>
<evidence type="ECO:0000259" key="7">
    <source>
        <dbReference type="Pfam" id="PF12698"/>
    </source>
</evidence>
<comment type="caution">
    <text evidence="8">The sequence shown here is derived from an EMBL/GenBank/DDBJ whole genome shotgun (WGS) entry which is preliminary data.</text>
</comment>
<feature type="transmembrane region" description="Helical" evidence="6">
    <location>
        <begin position="295"/>
        <end position="314"/>
    </location>
</feature>
<keyword evidence="4 6" id="KW-1133">Transmembrane helix</keyword>
<dbReference type="Pfam" id="PF12698">
    <property type="entry name" value="ABC2_membrane_3"/>
    <property type="match status" value="1"/>
</dbReference>
<dbReference type="PANTHER" id="PTHR30294">
    <property type="entry name" value="MEMBRANE COMPONENT OF ABC TRANSPORTER YHHJ-RELATED"/>
    <property type="match status" value="1"/>
</dbReference>
<feature type="transmembrane region" description="Helical" evidence="6">
    <location>
        <begin position="182"/>
        <end position="208"/>
    </location>
</feature>
<name>A0ABN1MS00_9FLAO</name>
<organism evidence="8 9">
    <name type="scientific">Wandonia haliotis</name>
    <dbReference type="NCBI Taxonomy" id="574963"/>
    <lineage>
        <taxon>Bacteria</taxon>
        <taxon>Pseudomonadati</taxon>
        <taxon>Bacteroidota</taxon>
        <taxon>Flavobacteriia</taxon>
        <taxon>Flavobacteriales</taxon>
        <taxon>Crocinitomicaceae</taxon>
        <taxon>Wandonia</taxon>
    </lineage>
</organism>
<accession>A0ABN1MS00</accession>
<dbReference type="PANTHER" id="PTHR30294:SF46">
    <property type="entry name" value="ABC TRANSPORTER PERMEASE"/>
    <property type="match status" value="1"/>
</dbReference>
<dbReference type="InterPro" id="IPR051449">
    <property type="entry name" value="ABC-2_transporter_component"/>
</dbReference>
<feature type="transmembrane region" description="Helical" evidence="6">
    <location>
        <begin position="228"/>
        <end position="250"/>
    </location>
</feature>
<evidence type="ECO:0000256" key="5">
    <source>
        <dbReference type="ARBA" id="ARBA00023136"/>
    </source>
</evidence>